<dbReference type="Proteomes" id="UP000000305">
    <property type="component" value="Unassembled WGS sequence"/>
</dbReference>
<reference evidence="2 3" key="1">
    <citation type="journal article" date="2011" name="Science">
        <title>The ecoresponsive genome of Daphnia pulex.</title>
        <authorList>
            <person name="Colbourne J.K."/>
            <person name="Pfrender M.E."/>
            <person name="Gilbert D."/>
            <person name="Thomas W.K."/>
            <person name="Tucker A."/>
            <person name="Oakley T.H."/>
            <person name="Tokishita S."/>
            <person name="Aerts A."/>
            <person name="Arnold G.J."/>
            <person name="Basu M.K."/>
            <person name="Bauer D.J."/>
            <person name="Caceres C.E."/>
            <person name="Carmel L."/>
            <person name="Casola C."/>
            <person name="Choi J.H."/>
            <person name="Detter J.C."/>
            <person name="Dong Q."/>
            <person name="Dusheyko S."/>
            <person name="Eads B.D."/>
            <person name="Frohlich T."/>
            <person name="Geiler-Samerotte K.A."/>
            <person name="Gerlach D."/>
            <person name="Hatcher P."/>
            <person name="Jogdeo S."/>
            <person name="Krijgsveld J."/>
            <person name="Kriventseva E.V."/>
            <person name="Kultz D."/>
            <person name="Laforsch C."/>
            <person name="Lindquist E."/>
            <person name="Lopez J."/>
            <person name="Manak J.R."/>
            <person name="Muller J."/>
            <person name="Pangilinan J."/>
            <person name="Patwardhan R.P."/>
            <person name="Pitluck S."/>
            <person name="Pritham E.J."/>
            <person name="Rechtsteiner A."/>
            <person name="Rho M."/>
            <person name="Rogozin I.B."/>
            <person name="Sakarya O."/>
            <person name="Salamov A."/>
            <person name="Schaack S."/>
            <person name="Shapiro H."/>
            <person name="Shiga Y."/>
            <person name="Skalitzky C."/>
            <person name="Smith Z."/>
            <person name="Souvorov A."/>
            <person name="Sung W."/>
            <person name="Tang Z."/>
            <person name="Tsuchiya D."/>
            <person name="Tu H."/>
            <person name="Vos H."/>
            <person name="Wang M."/>
            <person name="Wolf Y.I."/>
            <person name="Yamagata H."/>
            <person name="Yamada T."/>
            <person name="Ye Y."/>
            <person name="Shaw J.R."/>
            <person name="Andrews J."/>
            <person name="Crease T.J."/>
            <person name="Tang H."/>
            <person name="Lucas S.M."/>
            <person name="Robertson H.M."/>
            <person name="Bork P."/>
            <person name="Koonin E.V."/>
            <person name="Zdobnov E.M."/>
            <person name="Grigoriev I.V."/>
            <person name="Lynch M."/>
            <person name="Boore J.L."/>
        </authorList>
    </citation>
    <scope>NUCLEOTIDE SEQUENCE [LARGE SCALE GENOMIC DNA]</scope>
</reference>
<feature type="signal peptide" evidence="1">
    <location>
        <begin position="1"/>
        <end position="24"/>
    </location>
</feature>
<evidence type="ECO:0000313" key="3">
    <source>
        <dbReference type="Proteomes" id="UP000000305"/>
    </source>
</evidence>
<accession>E9GE56</accession>
<evidence type="ECO:0000256" key="1">
    <source>
        <dbReference type="SAM" id="SignalP"/>
    </source>
</evidence>
<dbReference type="PhylomeDB" id="E9GE56"/>
<dbReference type="InParanoid" id="E9GE56"/>
<dbReference type="AlphaFoldDB" id="E9GE56"/>
<dbReference type="EMBL" id="GL732540">
    <property type="protein sequence ID" value="EFX82370.1"/>
    <property type="molecule type" value="Genomic_DNA"/>
</dbReference>
<organism evidence="2 3">
    <name type="scientific">Daphnia pulex</name>
    <name type="common">Water flea</name>
    <dbReference type="NCBI Taxonomy" id="6669"/>
    <lineage>
        <taxon>Eukaryota</taxon>
        <taxon>Metazoa</taxon>
        <taxon>Ecdysozoa</taxon>
        <taxon>Arthropoda</taxon>
        <taxon>Crustacea</taxon>
        <taxon>Branchiopoda</taxon>
        <taxon>Diplostraca</taxon>
        <taxon>Cladocera</taxon>
        <taxon>Anomopoda</taxon>
        <taxon>Daphniidae</taxon>
        <taxon>Daphnia</taxon>
    </lineage>
</organism>
<feature type="chain" id="PRO_5003240251" evidence="1">
    <location>
        <begin position="25"/>
        <end position="202"/>
    </location>
</feature>
<gene>
    <name evidence="2" type="ORF">DAPPUDRAFT_302632</name>
</gene>
<keyword evidence="3" id="KW-1185">Reference proteome</keyword>
<keyword evidence="1" id="KW-0732">Signal</keyword>
<name>E9GE56_DAPPU</name>
<proteinExistence type="predicted"/>
<dbReference type="KEGG" id="dpx:DAPPUDRAFT_302632"/>
<sequence length="202" mass="21948">MKTCCPPILFFLLASLTAVANVSAGTKTVTTTITTTTNAICGSMATGVSSSTLTNCRRRRQYWIDVPAYIALNDDVELDRQLVQYFNPTRTYQVEPTVRPFKSNHQPIDYHPAYWLGSFFPTPSDVIQPSVVSVTDVEQKGLKTGLTALIALIKGVLGSIIPPGNTSDVTETSTKTVTVITSTKTIFVSGCKPMPFPFSTCQ</sequence>
<dbReference type="OrthoDB" id="6369528at2759"/>
<protein>
    <submittedName>
        <fullName evidence="2">Uncharacterized protein</fullName>
    </submittedName>
</protein>
<dbReference type="HOGENOM" id="CLU_082227_0_0_1"/>
<evidence type="ECO:0000313" key="2">
    <source>
        <dbReference type="EMBL" id="EFX82370.1"/>
    </source>
</evidence>